<name>A0A1J1HW63_9DIPT</name>
<evidence type="ECO:0000313" key="3">
    <source>
        <dbReference type="Proteomes" id="UP000183832"/>
    </source>
</evidence>
<evidence type="ECO:0000313" key="2">
    <source>
        <dbReference type="EMBL" id="CRK92227.1"/>
    </source>
</evidence>
<dbReference type="Proteomes" id="UP000183832">
    <property type="component" value="Unassembled WGS sequence"/>
</dbReference>
<feature type="signal peptide" evidence="1">
    <location>
        <begin position="1"/>
        <end position="33"/>
    </location>
</feature>
<dbReference type="AlphaFoldDB" id="A0A1J1HW63"/>
<protein>
    <submittedName>
        <fullName evidence="2">CLUMA_CG005798, isoform A</fullName>
    </submittedName>
</protein>
<evidence type="ECO:0000256" key="1">
    <source>
        <dbReference type="SAM" id="SignalP"/>
    </source>
</evidence>
<accession>A0A1J1HW63</accession>
<proteinExistence type="predicted"/>
<keyword evidence="1" id="KW-0732">Signal</keyword>
<dbReference type="EMBL" id="CVRI01000024">
    <property type="protein sequence ID" value="CRK92227.1"/>
    <property type="molecule type" value="Genomic_DNA"/>
</dbReference>
<keyword evidence="3" id="KW-1185">Reference proteome</keyword>
<reference evidence="2 3" key="1">
    <citation type="submission" date="2015-04" db="EMBL/GenBank/DDBJ databases">
        <authorList>
            <person name="Syromyatnikov M.Y."/>
            <person name="Popov V.N."/>
        </authorList>
    </citation>
    <scope>NUCLEOTIDE SEQUENCE [LARGE SCALE GENOMIC DNA]</scope>
</reference>
<gene>
    <name evidence="2" type="ORF">CLUMA_CG005798</name>
</gene>
<feature type="chain" id="PRO_5012678588" evidence="1">
    <location>
        <begin position="34"/>
        <end position="65"/>
    </location>
</feature>
<organism evidence="2 3">
    <name type="scientific">Clunio marinus</name>
    <dbReference type="NCBI Taxonomy" id="568069"/>
    <lineage>
        <taxon>Eukaryota</taxon>
        <taxon>Metazoa</taxon>
        <taxon>Ecdysozoa</taxon>
        <taxon>Arthropoda</taxon>
        <taxon>Hexapoda</taxon>
        <taxon>Insecta</taxon>
        <taxon>Pterygota</taxon>
        <taxon>Neoptera</taxon>
        <taxon>Endopterygota</taxon>
        <taxon>Diptera</taxon>
        <taxon>Nematocera</taxon>
        <taxon>Chironomoidea</taxon>
        <taxon>Chironomidae</taxon>
        <taxon>Clunio</taxon>
    </lineage>
</organism>
<sequence length="65" mass="7810">MIDNKQRKESHPTMLHNHLQLFLFFLLWRELNKAEIQTHFNPTNVSLFANCQRESLSYLKLASEH</sequence>